<dbReference type="AlphaFoldDB" id="A0A0U5FNH0"/>
<evidence type="ECO:0000313" key="1">
    <source>
        <dbReference type="EMBL" id="CEL01057.1"/>
    </source>
</evidence>
<gene>
    <name evidence="1" type="ORF">ASPCAL00649</name>
</gene>
<protein>
    <submittedName>
        <fullName evidence="1">Uncharacterized protein</fullName>
    </submittedName>
</protein>
<dbReference type="OrthoDB" id="4337630at2759"/>
<proteinExistence type="predicted"/>
<keyword evidence="2" id="KW-1185">Reference proteome</keyword>
<name>A0A0U5FNH0_ASPCI</name>
<dbReference type="EMBL" id="CDMC01000001">
    <property type="protein sequence ID" value="CEL01057.1"/>
    <property type="molecule type" value="Genomic_DNA"/>
</dbReference>
<evidence type="ECO:0000313" key="2">
    <source>
        <dbReference type="Proteomes" id="UP000054771"/>
    </source>
</evidence>
<organism evidence="1 2">
    <name type="scientific">Aspergillus calidoustus</name>
    <dbReference type="NCBI Taxonomy" id="454130"/>
    <lineage>
        <taxon>Eukaryota</taxon>
        <taxon>Fungi</taxon>
        <taxon>Dikarya</taxon>
        <taxon>Ascomycota</taxon>
        <taxon>Pezizomycotina</taxon>
        <taxon>Eurotiomycetes</taxon>
        <taxon>Eurotiomycetidae</taxon>
        <taxon>Eurotiales</taxon>
        <taxon>Aspergillaceae</taxon>
        <taxon>Aspergillus</taxon>
        <taxon>Aspergillus subgen. Nidulantes</taxon>
    </lineage>
</organism>
<dbReference type="Proteomes" id="UP000054771">
    <property type="component" value="Unassembled WGS sequence"/>
</dbReference>
<reference evidence="2" key="1">
    <citation type="journal article" date="2016" name="Genome Announc.">
        <title>Draft genome sequences of fungus Aspergillus calidoustus.</title>
        <authorList>
            <person name="Horn F."/>
            <person name="Linde J."/>
            <person name="Mattern D.J."/>
            <person name="Walther G."/>
            <person name="Guthke R."/>
            <person name="Scherlach K."/>
            <person name="Martin K."/>
            <person name="Brakhage A.A."/>
            <person name="Petzke L."/>
            <person name="Valiante V."/>
        </authorList>
    </citation>
    <scope>NUCLEOTIDE SEQUENCE [LARGE SCALE GENOMIC DNA]</scope>
    <source>
        <strain evidence="2">SF006504</strain>
    </source>
</reference>
<accession>A0A0U5FNH0</accession>
<sequence length="92" mass="10606">MEIADTIFRQGHTVSERKTGFINVANLLPCVGQDADEFYRIARELSQWDMQARLAIRDRINAGTMSAEQEARFNNWRKESWLLACARRTSTA</sequence>